<evidence type="ECO:0000259" key="1">
    <source>
        <dbReference type="Pfam" id="PF08241"/>
    </source>
</evidence>
<proteinExistence type="predicted"/>
<evidence type="ECO:0000313" key="2">
    <source>
        <dbReference type="EMBL" id="GAG42520.1"/>
    </source>
</evidence>
<accession>X0XHD9</accession>
<dbReference type="Pfam" id="PF08241">
    <property type="entry name" value="Methyltransf_11"/>
    <property type="match status" value="1"/>
</dbReference>
<dbReference type="Gene3D" id="3.40.50.150">
    <property type="entry name" value="Vaccinia Virus protein VP39"/>
    <property type="match status" value="1"/>
</dbReference>
<dbReference type="EMBL" id="BARS01055029">
    <property type="protein sequence ID" value="GAG42520.1"/>
    <property type="molecule type" value="Genomic_DNA"/>
</dbReference>
<name>X0XHD9_9ZZZZ</name>
<reference evidence="2" key="1">
    <citation type="journal article" date="2014" name="Front. Microbiol.">
        <title>High frequency of phylogenetically diverse reductive dehalogenase-homologous genes in deep subseafloor sedimentary metagenomes.</title>
        <authorList>
            <person name="Kawai M."/>
            <person name="Futagami T."/>
            <person name="Toyoda A."/>
            <person name="Takaki Y."/>
            <person name="Nishi S."/>
            <person name="Hori S."/>
            <person name="Arai W."/>
            <person name="Tsubouchi T."/>
            <person name="Morono Y."/>
            <person name="Uchiyama I."/>
            <person name="Ito T."/>
            <person name="Fujiyama A."/>
            <person name="Inagaki F."/>
            <person name="Takami H."/>
        </authorList>
    </citation>
    <scope>NUCLEOTIDE SEQUENCE</scope>
    <source>
        <strain evidence="2">Expedition CK06-06</strain>
    </source>
</reference>
<organism evidence="2">
    <name type="scientific">marine sediment metagenome</name>
    <dbReference type="NCBI Taxonomy" id="412755"/>
    <lineage>
        <taxon>unclassified sequences</taxon>
        <taxon>metagenomes</taxon>
        <taxon>ecological metagenomes</taxon>
    </lineage>
</organism>
<dbReference type="AlphaFoldDB" id="X0XHD9"/>
<feature type="non-terminal residue" evidence="2">
    <location>
        <position position="1"/>
    </location>
</feature>
<sequence>FDDGSFTVAVGKAIVHHLDVPRFMKEIRRVCTPGGRIVFCEPLGTNPLINLFRRLTPGLRVPGERPLKPKDIREIEKHCKAVRVDYAECFTAVSFPWYFLGLQRIGHVLYRTSRAAESALFRLIPPTRWLAWTVTIVGCLREENGVMENE</sequence>
<dbReference type="SUPFAM" id="SSF53335">
    <property type="entry name" value="S-adenosyl-L-methionine-dependent methyltransferases"/>
    <property type="match status" value="1"/>
</dbReference>
<gene>
    <name evidence="2" type="ORF">S01H1_81336</name>
</gene>
<comment type="caution">
    <text evidence="2">The sequence shown here is derived from an EMBL/GenBank/DDBJ whole genome shotgun (WGS) entry which is preliminary data.</text>
</comment>
<dbReference type="GO" id="GO:0008757">
    <property type="term" value="F:S-adenosylmethionine-dependent methyltransferase activity"/>
    <property type="evidence" value="ECO:0007669"/>
    <property type="project" value="InterPro"/>
</dbReference>
<protein>
    <recommendedName>
        <fullName evidence="1">Methyltransferase type 11 domain-containing protein</fullName>
    </recommendedName>
</protein>
<dbReference type="InterPro" id="IPR029063">
    <property type="entry name" value="SAM-dependent_MTases_sf"/>
</dbReference>
<feature type="domain" description="Methyltransferase type 11" evidence="1">
    <location>
        <begin position="1"/>
        <end position="39"/>
    </location>
</feature>
<dbReference type="InterPro" id="IPR013216">
    <property type="entry name" value="Methyltransf_11"/>
</dbReference>